<evidence type="ECO:0000313" key="2">
    <source>
        <dbReference type="Proteomes" id="UP001241377"/>
    </source>
</evidence>
<name>A0ACC2UWK2_9TREE</name>
<gene>
    <name evidence="1" type="ORF">QFC19_009175</name>
</gene>
<dbReference type="Proteomes" id="UP001241377">
    <property type="component" value="Unassembled WGS sequence"/>
</dbReference>
<dbReference type="EMBL" id="JASBWR010000152">
    <property type="protein sequence ID" value="KAJ9091265.1"/>
    <property type="molecule type" value="Genomic_DNA"/>
</dbReference>
<comment type="caution">
    <text evidence="1">The sequence shown here is derived from an EMBL/GenBank/DDBJ whole genome shotgun (WGS) entry which is preliminary data.</text>
</comment>
<protein>
    <submittedName>
        <fullName evidence="1">Uncharacterized protein</fullName>
    </submittedName>
</protein>
<proteinExistence type="predicted"/>
<organism evidence="1 2">
    <name type="scientific">Naganishia cerealis</name>
    <dbReference type="NCBI Taxonomy" id="610337"/>
    <lineage>
        <taxon>Eukaryota</taxon>
        <taxon>Fungi</taxon>
        <taxon>Dikarya</taxon>
        <taxon>Basidiomycota</taxon>
        <taxon>Agaricomycotina</taxon>
        <taxon>Tremellomycetes</taxon>
        <taxon>Filobasidiales</taxon>
        <taxon>Filobasidiaceae</taxon>
        <taxon>Naganishia</taxon>
    </lineage>
</organism>
<evidence type="ECO:0000313" key="1">
    <source>
        <dbReference type="EMBL" id="KAJ9091265.1"/>
    </source>
</evidence>
<sequence length="748" mass="83320">MALPAFLQGAVEPVLHPEPGPAPVDTRASAHGVAPVKPEYLLSTRVLAPVIDDDAAECKTNHVADSTTPGGDVRDRRDDDDTDAQDEGSNKRQRVDEAGAGRKLTKEEKKARQGQNKGRRFKALKDEVQLCRDFMNTGECPFGAKCKMSHDVEGYLRSKPKDIFFPAHEKLRDTSPFVTLAVTSDAAPSTGDIPVDATFDLTTTCPVYDALGYCTFGWRCRFLGAHVRRRVPGAASEESQAAGQVKIDEWEVMEDQEKRRAVEHSAEEGEMNRLDPEEIKALQRKRFPYPKSAIYLKSIDSSYRYEFAYKPPQPQTQGKKTNAVVDEEEAMAAMDEEEAMAMSGGLRGSGGLDKLTGAEVDADDVPLRPVEKKRLDWRGKTYLAPLTTVGNLPFRRLCVSYGADITCGEMVLSQSLISGSREEWALTKRHRSEKCFGVQLCGGKPTMMVPAAEALRTVMTKDATRGIDFVDINLGCPIDLVFQRGAGSALFGRPNQLEKILVGMNSVLGDIPLTVKFRMGISKDELIAHKFIPRFAHEWGVSAMTLHGRTRQQRYSKLANWAYIKECVDTLRASAADSGLPAPPMFGNGDCFSAQQYYEEMEASGVDGIMVARGALIKPWIFTEIKERREWDISATERLEGIRKYAEFAVSHYGSDTRGVNTARRFLCEALSFQHRYIPIGLLERMPPQMNERPPQYRGRNELETLLASTDSRDWVKISEMFLGKSPEDFEFIPKHKSNSYGAEDNQG</sequence>
<accession>A0ACC2UWK2</accession>
<keyword evidence="2" id="KW-1185">Reference proteome</keyword>
<reference evidence="1" key="1">
    <citation type="submission" date="2023-04" db="EMBL/GenBank/DDBJ databases">
        <title>Draft Genome sequencing of Naganishia species isolated from polar environments using Oxford Nanopore Technology.</title>
        <authorList>
            <person name="Leo P."/>
            <person name="Venkateswaran K."/>
        </authorList>
    </citation>
    <scope>NUCLEOTIDE SEQUENCE</scope>
    <source>
        <strain evidence="1">MNA-CCFEE 5261</strain>
    </source>
</reference>